<dbReference type="Proteomes" id="UP000006050">
    <property type="component" value="Chromosome"/>
</dbReference>
<dbReference type="KEGG" id="bbd:Belba_2215"/>
<dbReference type="EMBL" id="CP003281">
    <property type="protein sequence ID" value="AFL84781.1"/>
    <property type="molecule type" value="Genomic_DNA"/>
</dbReference>
<dbReference type="HOGENOM" id="CLU_211876_0_0_10"/>
<dbReference type="STRING" id="866536.Belba_2215"/>
<evidence type="ECO:0000313" key="1">
    <source>
        <dbReference type="EMBL" id="AFL84781.1"/>
    </source>
</evidence>
<dbReference type="OrthoDB" id="983091at2"/>
<name>I3Z6B3_BELBD</name>
<evidence type="ECO:0000313" key="2">
    <source>
        <dbReference type="Proteomes" id="UP000006050"/>
    </source>
</evidence>
<protein>
    <submittedName>
        <fullName evidence="1">Uncharacterized protein</fullName>
    </submittedName>
</protein>
<organism evidence="1 2">
    <name type="scientific">Belliella baltica (strain DSM 15883 / CIP 108006 / LMG 21964 / BA134)</name>
    <dbReference type="NCBI Taxonomy" id="866536"/>
    <lineage>
        <taxon>Bacteria</taxon>
        <taxon>Pseudomonadati</taxon>
        <taxon>Bacteroidota</taxon>
        <taxon>Cytophagia</taxon>
        <taxon>Cytophagales</taxon>
        <taxon>Cyclobacteriaceae</taxon>
        <taxon>Belliella</taxon>
    </lineage>
</organism>
<reference evidence="2" key="1">
    <citation type="submission" date="2012-06" db="EMBL/GenBank/DDBJ databases">
        <title>The complete genome of Belliella baltica DSM 15883.</title>
        <authorList>
            <person name="Lucas S."/>
            <person name="Copeland A."/>
            <person name="Lapidus A."/>
            <person name="Goodwin L."/>
            <person name="Pitluck S."/>
            <person name="Peters L."/>
            <person name="Mikhailova N."/>
            <person name="Davenport K."/>
            <person name="Kyrpides N."/>
            <person name="Mavromatis K."/>
            <person name="Pagani I."/>
            <person name="Ivanova N."/>
            <person name="Ovchinnikova G."/>
            <person name="Zeytun A."/>
            <person name="Detter J.C."/>
            <person name="Han C."/>
            <person name="Land M."/>
            <person name="Hauser L."/>
            <person name="Markowitz V."/>
            <person name="Cheng J.-F."/>
            <person name="Hugenholtz P."/>
            <person name="Woyke T."/>
            <person name="Wu D."/>
            <person name="Tindall B."/>
            <person name="Pomrenke H."/>
            <person name="Brambilla E."/>
            <person name="Klenk H.-P."/>
            <person name="Eisen J.A."/>
        </authorList>
    </citation>
    <scope>NUCLEOTIDE SEQUENCE [LARGE SCALE GENOMIC DNA]</scope>
    <source>
        <strain evidence="2">DSM 15883 / CIP 108006 / LMG 21964 / BA134</strain>
    </source>
</reference>
<dbReference type="RefSeq" id="WP_014772740.1">
    <property type="nucleotide sequence ID" value="NC_018010.1"/>
</dbReference>
<sequence length="54" mass="6375">MENLRELSFEEMVEVDGGFILWSPSISMTEFVYGISETFSETFEQVRKTVKYEK</sequence>
<dbReference type="AlphaFoldDB" id="I3Z6B3"/>
<gene>
    <name evidence="1" type="ordered locus">Belba_2215</name>
</gene>
<proteinExistence type="predicted"/>
<keyword evidence="2" id="KW-1185">Reference proteome</keyword>
<accession>I3Z6B3</accession>